<protein>
    <submittedName>
        <fullName evidence="3">YjhS</fullName>
    </submittedName>
</protein>
<evidence type="ECO:0000313" key="3">
    <source>
        <dbReference type="EMBL" id="EDS90946.1"/>
    </source>
</evidence>
<sequence length="372" mass="39312">MAASPPAAFQSMVQQFRSDLAGMAAQCHGGSAQKVPWICGDTTYIWKQKYATQYEAVYGAYKGKEAQNIFFVPFMTDSSGENTPTNEPTEDPDIVAAGYYGAASRTSANWTSADRASHFSAWARRGIIADRMASAILSQAGRSQAFIAGVKPENTPSAGGSTSPDDSSLESISLLASAGDVASQGWNITGGSVQLSDGVLRIVKESGKSWILSHPVKNASSLLSRGGKLTCKFRLTGALTNNQFGLGLYLYTDAPVPDGVTMTGTGDPFLMSYFTQTTDGKLNLMHHRKSGNTKLGEFGNYSNDWQALELVFTAGSATVTPKLNGVAGPAFQVIKDSLTLGLNALTLTDVTKNAAYGVEIESLVLEINAPAA</sequence>
<dbReference type="EMBL" id="ABKX01000008">
    <property type="protein sequence ID" value="EDS90946.1"/>
    <property type="molecule type" value="Genomic_DNA"/>
</dbReference>
<evidence type="ECO:0000259" key="2">
    <source>
        <dbReference type="Pfam" id="PF20350"/>
    </source>
</evidence>
<feature type="region of interest" description="Disordered" evidence="1">
    <location>
        <begin position="150"/>
        <end position="169"/>
    </location>
</feature>
<dbReference type="AlphaFoldDB" id="A0ABC9NL21"/>
<gene>
    <name evidence="3" type="ORF">ESCAB7627_3669</name>
</gene>
<evidence type="ECO:0000313" key="4">
    <source>
        <dbReference type="Proteomes" id="UP000003042"/>
    </source>
</evidence>
<proteinExistence type="predicted"/>
<evidence type="ECO:0000256" key="1">
    <source>
        <dbReference type="SAM" id="MobiDB-lite"/>
    </source>
</evidence>
<name>A0ABC9NL21_ESCAT</name>
<dbReference type="SUPFAM" id="SSF52266">
    <property type="entry name" value="SGNH hydrolase"/>
    <property type="match status" value="1"/>
</dbReference>
<dbReference type="Proteomes" id="UP000003042">
    <property type="component" value="Unassembled WGS sequence"/>
</dbReference>
<dbReference type="InterPro" id="IPR046587">
    <property type="entry name" value="DUF6645"/>
</dbReference>
<organism evidence="3 4">
    <name type="scientific">Escherichia albertii (strain TW07627)</name>
    <dbReference type="NCBI Taxonomy" id="502347"/>
    <lineage>
        <taxon>Bacteria</taxon>
        <taxon>Pseudomonadati</taxon>
        <taxon>Pseudomonadota</taxon>
        <taxon>Gammaproteobacteria</taxon>
        <taxon>Enterobacterales</taxon>
        <taxon>Enterobacteriaceae</taxon>
        <taxon>Escherichia</taxon>
    </lineage>
</organism>
<dbReference type="Pfam" id="PF20350">
    <property type="entry name" value="DUF6645"/>
    <property type="match status" value="1"/>
</dbReference>
<reference evidence="3 4" key="1">
    <citation type="submission" date="2008-02" db="EMBL/GenBank/DDBJ databases">
        <title>Annotation of Escherichia albertii TW07627.</title>
        <authorList>
            <person name="Sutton G."/>
            <person name="Whittam T.S."/>
            <person name="Sebastian Y."/>
        </authorList>
    </citation>
    <scope>NUCLEOTIDE SEQUENCE [LARGE SCALE GENOMIC DNA]</scope>
    <source>
        <strain evidence="3 4">TW07627</strain>
    </source>
</reference>
<comment type="caution">
    <text evidence="3">The sequence shown here is derived from an EMBL/GenBank/DDBJ whole genome shotgun (WGS) entry which is preliminary data.</text>
</comment>
<feature type="domain" description="DUF6645" evidence="2">
    <location>
        <begin position="223"/>
        <end position="333"/>
    </location>
</feature>
<accession>A0ABC9NL21</accession>